<evidence type="ECO:0000256" key="2">
    <source>
        <dbReference type="ARBA" id="ARBA00022448"/>
    </source>
</evidence>
<feature type="transmembrane region" description="Helical" evidence="9">
    <location>
        <begin position="29"/>
        <end position="47"/>
    </location>
</feature>
<keyword evidence="5 9" id="KW-0812">Transmembrane</keyword>
<dbReference type="PROSITE" id="PS50850">
    <property type="entry name" value="MFS"/>
    <property type="match status" value="1"/>
</dbReference>
<gene>
    <name evidence="11" type="ORF">V9T40_011104</name>
</gene>
<evidence type="ECO:0000256" key="1">
    <source>
        <dbReference type="ARBA" id="ARBA00004651"/>
    </source>
</evidence>
<dbReference type="SUPFAM" id="SSF103473">
    <property type="entry name" value="MFS general substrate transporter"/>
    <property type="match status" value="1"/>
</dbReference>
<sequence>MQITQPSDYVGYKNRHPSPHDDDDDEKHGYYHAIGYLLVGLGCGWLAPTLQRYKNSDSEFSLDTQACSFIASLHYAGRSTACLFVAPLIDRLGRNKIICFNAICSCICWLAVRLTKSIPLHYAIRVLFGLGTASLDVAGGLYIGENSSPKFRGIFGSMCSLAFYIGELIAFIVSTYCSYETTAILFASISLTALLSTVLLKEPAQYLLAEGHYQKAEKRFFRFRGATEIAKQEFEQINLALSKPKEPITVGLLVSKSMRAVCIVNCYLYITGYAPINGMSSMAFFSIKNITPNDLTILLGIMQLVSIFFSSTIIERIGRRPIMIISAAIGTCIHISIAAVYYCHEIGISIPHFAWILFALITSYAILAAAIVIPLMTTIRGELLSPQLKAVGGSIAMFFNSIFSLGWAALFLPIAELYGMKTNFLWFGIMSFIALIYIYFDLPETRGLTLTEIQLSLNQKEKSKSQNQTRELEQP</sequence>
<dbReference type="PROSITE" id="PS00216">
    <property type="entry name" value="SUGAR_TRANSPORT_1"/>
    <property type="match status" value="1"/>
</dbReference>
<protein>
    <recommendedName>
        <fullName evidence="10">Major facilitator superfamily (MFS) profile domain-containing protein</fullName>
    </recommendedName>
</protein>
<evidence type="ECO:0000256" key="8">
    <source>
        <dbReference type="SAM" id="MobiDB-lite"/>
    </source>
</evidence>
<name>A0AAN9XZ61_9HEMI</name>
<evidence type="ECO:0000313" key="11">
    <source>
        <dbReference type="EMBL" id="KAK7573913.1"/>
    </source>
</evidence>
<dbReference type="GO" id="GO:0022857">
    <property type="term" value="F:transmembrane transporter activity"/>
    <property type="evidence" value="ECO:0007669"/>
    <property type="project" value="InterPro"/>
</dbReference>
<feature type="domain" description="Major facilitator superfamily (MFS) profile" evidence="10">
    <location>
        <begin position="28"/>
        <end position="446"/>
    </location>
</feature>
<evidence type="ECO:0000256" key="6">
    <source>
        <dbReference type="ARBA" id="ARBA00022989"/>
    </source>
</evidence>
<feature type="transmembrane region" description="Helical" evidence="9">
    <location>
        <begin position="155"/>
        <end position="176"/>
    </location>
</feature>
<proteinExistence type="predicted"/>
<accession>A0AAN9XZ61</accession>
<dbReference type="GO" id="GO:0005886">
    <property type="term" value="C:plasma membrane"/>
    <property type="evidence" value="ECO:0007669"/>
    <property type="project" value="UniProtKB-SubCell"/>
</dbReference>
<evidence type="ECO:0000256" key="9">
    <source>
        <dbReference type="SAM" id="Phobius"/>
    </source>
</evidence>
<feature type="transmembrane region" description="Helical" evidence="9">
    <location>
        <begin position="266"/>
        <end position="285"/>
    </location>
</feature>
<evidence type="ECO:0000256" key="4">
    <source>
        <dbReference type="ARBA" id="ARBA00022597"/>
    </source>
</evidence>
<feature type="region of interest" description="Disordered" evidence="8">
    <location>
        <begin position="1"/>
        <end position="22"/>
    </location>
</feature>
<comment type="subcellular location">
    <subcellularLocation>
        <location evidence="1">Cell membrane</location>
        <topology evidence="1">Multi-pass membrane protein</topology>
    </subcellularLocation>
</comment>
<organism evidence="11 12">
    <name type="scientific">Parthenolecanium corni</name>
    <dbReference type="NCBI Taxonomy" id="536013"/>
    <lineage>
        <taxon>Eukaryota</taxon>
        <taxon>Metazoa</taxon>
        <taxon>Ecdysozoa</taxon>
        <taxon>Arthropoda</taxon>
        <taxon>Hexapoda</taxon>
        <taxon>Insecta</taxon>
        <taxon>Pterygota</taxon>
        <taxon>Neoptera</taxon>
        <taxon>Paraneoptera</taxon>
        <taxon>Hemiptera</taxon>
        <taxon>Sternorrhyncha</taxon>
        <taxon>Coccoidea</taxon>
        <taxon>Coccidae</taxon>
        <taxon>Parthenolecanium</taxon>
    </lineage>
</organism>
<evidence type="ECO:0000313" key="12">
    <source>
        <dbReference type="Proteomes" id="UP001367676"/>
    </source>
</evidence>
<keyword evidence="4" id="KW-0762">Sugar transport</keyword>
<dbReference type="InterPro" id="IPR005829">
    <property type="entry name" value="Sugar_transporter_CS"/>
</dbReference>
<dbReference type="Pfam" id="PF00083">
    <property type="entry name" value="Sugar_tr"/>
    <property type="match status" value="1"/>
</dbReference>
<keyword evidence="7 9" id="KW-0472">Membrane</keyword>
<dbReference type="EMBL" id="JBBCAQ010000037">
    <property type="protein sequence ID" value="KAK7573913.1"/>
    <property type="molecule type" value="Genomic_DNA"/>
</dbReference>
<feature type="transmembrane region" description="Helical" evidence="9">
    <location>
        <begin position="388"/>
        <end position="412"/>
    </location>
</feature>
<dbReference type="FunFam" id="1.20.1250.20:FF:000218">
    <property type="entry name" value="facilitated trehalose transporter Tret1"/>
    <property type="match status" value="1"/>
</dbReference>
<evidence type="ECO:0000256" key="5">
    <source>
        <dbReference type="ARBA" id="ARBA00022692"/>
    </source>
</evidence>
<reference evidence="11 12" key="1">
    <citation type="submission" date="2024-03" db="EMBL/GenBank/DDBJ databases">
        <title>Adaptation during the transition from Ophiocordyceps entomopathogen to insect associate is accompanied by gene loss and intensified selection.</title>
        <authorList>
            <person name="Ward C.M."/>
            <person name="Onetto C.A."/>
            <person name="Borneman A.R."/>
        </authorList>
    </citation>
    <scope>NUCLEOTIDE SEQUENCE [LARGE SCALE GENOMIC DNA]</scope>
    <source>
        <strain evidence="11">AWRI1</strain>
        <tissue evidence="11">Single Adult Female</tissue>
    </source>
</reference>
<dbReference type="PANTHER" id="PTHR48021:SF1">
    <property type="entry name" value="GH07001P-RELATED"/>
    <property type="match status" value="1"/>
</dbReference>
<feature type="transmembrane region" description="Helical" evidence="9">
    <location>
        <begin position="122"/>
        <end position="143"/>
    </location>
</feature>
<feature type="transmembrane region" description="Helical" evidence="9">
    <location>
        <begin position="321"/>
        <end position="342"/>
    </location>
</feature>
<feature type="transmembrane region" description="Helical" evidence="9">
    <location>
        <begin position="354"/>
        <end position="376"/>
    </location>
</feature>
<evidence type="ECO:0000256" key="7">
    <source>
        <dbReference type="ARBA" id="ARBA00023136"/>
    </source>
</evidence>
<dbReference type="InterPro" id="IPR020846">
    <property type="entry name" value="MFS_dom"/>
</dbReference>
<dbReference type="InterPro" id="IPR005828">
    <property type="entry name" value="MFS_sugar_transport-like"/>
</dbReference>
<keyword evidence="6 9" id="KW-1133">Transmembrane helix</keyword>
<keyword evidence="12" id="KW-1185">Reference proteome</keyword>
<dbReference type="Gene3D" id="1.20.1250.20">
    <property type="entry name" value="MFS general substrate transporter like domains"/>
    <property type="match status" value="1"/>
</dbReference>
<dbReference type="AlphaFoldDB" id="A0AAN9XZ61"/>
<evidence type="ECO:0000256" key="3">
    <source>
        <dbReference type="ARBA" id="ARBA00022475"/>
    </source>
</evidence>
<dbReference type="InterPro" id="IPR050549">
    <property type="entry name" value="MFS_Trehalose_Transporter"/>
</dbReference>
<feature type="transmembrane region" description="Helical" evidence="9">
    <location>
        <begin position="424"/>
        <end position="440"/>
    </location>
</feature>
<dbReference type="InterPro" id="IPR036259">
    <property type="entry name" value="MFS_trans_sf"/>
</dbReference>
<evidence type="ECO:0000259" key="10">
    <source>
        <dbReference type="PROSITE" id="PS50850"/>
    </source>
</evidence>
<keyword evidence="3" id="KW-1003">Cell membrane</keyword>
<feature type="transmembrane region" description="Helical" evidence="9">
    <location>
        <begin position="297"/>
        <end position="314"/>
    </location>
</feature>
<dbReference type="Proteomes" id="UP001367676">
    <property type="component" value="Unassembled WGS sequence"/>
</dbReference>
<keyword evidence="2" id="KW-0813">Transport</keyword>
<dbReference type="PANTHER" id="PTHR48021">
    <property type="match status" value="1"/>
</dbReference>
<comment type="caution">
    <text evidence="11">The sequence shown here is derived from an EMBL/GenBank/DDBJ whole genome shotgun (WGS) entry which is preliminary data.</text>
</comment>